<evidence type="ECO:0008006" key="3">
    <source>
        <dbReference type="Google" id="ProtNLM"/>
    </source>
</evidence>
<accession>A0ABW0TDS4</accession>
<gene>
    <name evidence="1" type="ORF">ACFPRA_00935</name>
</gene>
<comment type="caution">
    <text evidence="1">The sequence shown here is derived from an EMBL/GenBank/DDBJ whole genome shotgun (WGS) entry which is preliminary data.</text>
</comment>
<name>A0ABW0TDS4_9BACL</name>
<protein>
    <recommendedName>
        <fullName evidence="3">Transcription regulator PadR N-terminal domain-containing protein</fullName>
    </recommendedName>
</protein>
<sequence>MKIPSFQQAVGFSIGDTLSLFLLREIREQNNYARALYEQFNFDFPGRSVSYEYVARTANTLEKDGFLHSATAGRKKIFHITQKGIRRLQEYEAIYAYRFSEVSTVIDRFYYFLTGNGLPPEGEVEPLHEDFRPFISKLLSVKDVVRYIALRLSLNREFFYMAEVQAQLNSLFGWSPSNGYLYDIAREMEETNLLVGFWPDERRTIRKLYKTNESEAFYDIVAASLAERITQVRKYLHYILKMVGNL</sequence>
<organism evidence="1 2">
    <name type="scientific">Sporosarcina soli</name>
    <dbReference type="NCBI Taxonomy" id="334736"/>
    <lineage>
        <taxon>Bacteria</taxon>
        <taxon>Bacillati</taxon>
        <taxon>Bacillota</taxon>
        <taxon>Bacilli</taxon>
        <taxon>Bacillales</taxon>
        <taxon>Caryophanaceae</taxon>
        <taxon>Sporosarcina</taxon>
    </lineage>
</organism>
<dbReference type="InterPro" id="IPR036390">
    <property type="entry name" value="WH_DNA-bd_sf"/>
</dbReference>
<keyword evidence="2" id="KW-1185">Reference proteome</keyword>
<dbReference type="EMBL" id="JBHSNO010000001">
    <property type="protein sequence ID" value="MFC5587472.1"/>
    <property type="molecule type" value="Genomic_DNA"/>
</dbReference>
<dbReference type="Proteomes" id="UP001596109">
    <property type="component" value="Unassembled WGS sequence"/>
</dbReference>
<dbReference type="RefSeq" id="WP_381429513.1">
    <property type="nucleotide sequence ID" value="NZ_JBHSNO010000001.1"/>
</dbReference>
<dbReference type="SUPFAM" id="SSF46785">
    <property type="entry name" value="Winged helix' DNA-binding domain"/>
    <property type="match status" value="2"/>
</dbReference>
<dbReference type="Gene3D" id="1.10.10.10">
    <property type="entry name" value="Winged helix-like DNA-binding domain superfamily/Winged helix DNA-binding domain"/>
    <property type="match status" value="2"/>
</dbReference>
<evidence type="ECO:0000313" key="1">
    <source>
        <dbReference type="EMBL" id="MFC5587472.1"/>
    </source>
</evidence>
<dbReference type="InterPro" id="IPR036388">
    <property type="entry name" value="WH-like_DNA-bd_sf"/>
</dbReference>
<reference evidence="2" key="1">
    <citation type="journal article" date="2019" name="Int. J. Syst. Evol. Microbiol.">
        <title>The Global Catalogue of Microorganisms (GCM) 10K type strain sequencing project: providing services to taxonomists for standard genome sequencing and annotation.</title>
        <authorList>
            <consortium name="The Broad Institute Genomics Platform"/>
            <consortium name="The Broad Institute Genome Sequencing Center for Infectious Disease"/>
            <person name="Wu L."/>
            <person name="Ma J."/>
        </authorList>
    </citation>
    <scope>NUCLEOTIDE SEQUENCE [LARGE SCALE GENOMIC DNA]</scope>
    <source>
        <strain evidence="2">CGMCC 4.1434</strain>
    </source>
</reference>
<evidence type="ECO:0000313" key="2">
    <source>
        <dbReference type="Proteomes" id="UP001596109"/>
    </source>
</evidence>
<proteinExistence type="predicted"/>